<feature type="transmembrane region" description="Helical" evidence="1">
    <location>
        <begin position="82"/>
        <end position="105"/>
    </location>
</feature>
<reference evidence="4" key="1">
    <citation type="journal article" date="2019" name="Int. J. Syst. Evol. Microbiol.">
        <title>The Global Catalogue of Microorganisms (GCM) 10K type strain sequencing project: providing services to taxonomists for standard genome sequencing and annotation.</title>
        <authorList>
            <consortium name="The Broad Institute Genomics Platform"/>
            <consortium name="The Broad Institute Genome Sequencing Center for Infectious Disease"/>
            <person name="Wu L."/>
            <person name="Ma J."/>
        </authorList>
    </citation>
    <scope>NUCLEOTIDE SEQUENCE [LARGE SCALE GENOMIC DNA]</scope>
    <source>
        <strain evidence="4">CCUG 54939</strain>
    </source>
</reference>
<gene>
    <name evidence="3" type="ORF">ACFOSS_01985</name>
</gene>
<name>A0ABV8CJL5_9GAMM</name>
<accession>A0ABV8CJL5</accession>
<evidence type="ECO:0000256" key="1">
    <source>
        <dbReference type="SAM" id="Phobius"/>
    </source>
</evidence>
<feature type="transmembrane region" description="Helical" evidence="1">
    <location>
        <begin position="111"/>
        <end position="132"/>
    </location>
</feature>
<keyword evidence="1" id="KW-1133">Transmembrane helix</keyword>
<feature type="domain" description="Chlorhexidine efflux transporter" evidence="2">
    <location>
        <begin position="6"/>
        <end position="69"/>
    </location>
</feature>
<evidence type="ECO:0000313" key="4">
    <source>
        <dbReference type="Proteomes" id="UP001595692"/>
    </source>
</evidence>
<proteinExistence type="predicted"/>
<dbReference type="Proteomes" id="UP001595692">
    <property type="component" value="Unassembled WGS sequence"/>
</dbReference>
<feature type="domain" description="Chlorhexidine efflux transporter" evidence="2">
    <location>
        <begin position="77"/>
        <end position="138"/>
    </location>
</feature>
<sequence>MKMKMRTGADRLRHTVGFELCGMLLSVPLLSLVTGQGATHLGALAIGFALLAAGWNYLYNLGVDHLMLRVLGRLEKRLAERVLHALLFEVGFLLIALPLTAWWLGISLWQALLLDIGMALFYVVYAFVYNLAYDRLFPLMPAGRPTRC</sequence>
<dbReference type="InterPro" id="IPR058208">
    <property type="entry name" value="PACE"/>
</dbReference>
<keyword evidence="4" id="KW-1185">Reference proteome</keyword>
<dbReference type="RefSeq" id="WP_377150333.1">
    <property type="nucleotide sequence ID" value="NZ_JBHSAF010000001.1"/>
</dbReference>
<dbReference type="Pfam" id="PF05232">
    <property type="entry name" value="BTP"/>
    <property type="match status" value="2"/>
</dbReference>
<feature type="transmembrane region" description="Helical" evidence="1">
    <location>
        <begin position="12"/>
        <end position="33"/>
    </location>
</feature>
<dbReference type="EMBL" id="JBHSAF010000001">
    <property type="protein sequence ID" value="MFC3912233.1"/>
    <property type="molecule type" value="Genomic_DNA"/>
</dbReference>
<dbReference type="InterPro" id="IPR007896">
    <property type="entry name" value="BTP_bacteria"/>
</dbReference>
<dbReference type="NCBIfam" id="NF033664">
    <property type="entry name" value="PACE_transport"/>
    <property type="match status" value="1"/>
</dbReference>
<evidence type="ECO:0000259" key="2">
    <source>
        <dbReference type="Pfam" id="PF05232"/>
    </source>
</evidence>
<protein>
    <submittedName>
        <fullName evidence="3">PACE efflux transporter</fullName>
    </submittedName>
</protein>
<feature type="transmembrane region" description="Helical" evidence="1">
    <location>
        <begin position="39"/>
        <end position="61"/>
    </location>
</feature>
<keyword evidence="1" id="KW-0472">Membrane</keyword>
<organism evidence="3 4">
    <name type="scientific">Pseudaeromonas sharmana</name>
    <dbReference type="NCBI Taxonomy" id="328412"/>
    <lineage>
        <taxon>Bacteria</taxon>
        <taxon>Pseudomonadati</taxon>
        <taxon>Pseudomonadota</taxon>
        <taxon>Gammaproteobacteria</taxon>
        <taxon>Aeromonadales</taxon>
        <taxon>Aeromonadaceae</taxon>
        <taxon>Pseudaeromonas</taxon>
    </lineage>
</organism>
<comment type="caution">
    <text evidence="3">The sequence shown here is derived from an EMBL/GenBank/DDBJ whole genome shotgun (WGS) entry which is preliminary data.</text>
</comment>
<evidence type="ECO:0000313" key="3">
    <source>
        <dbReference type="EMBL" id="MFC3912233.1"/>
    </source>
</evidence>
<keyword evidence="1" id="KW-0812">Transmembrane</keyword>